<dbReference type="Pfam" id="PF09685">
    <property type="entry name" value="MamF_MmsF"/>
    <property type="match status" value="1"/>
</dbReference>
<name>A0A1N7GWC1_AQUAC</name>
<dbReference type="AlphaFoldDB" id="A0A1N7GWC1"/>
<evidence type="ECO:0000256" key="2">
    <source>
        <dbReference type="ARBA" id="ARBA00022692"/>
    </source>
</evidence>
<dbReference type="EMBL" id="FTMP01000001">
    <property type="protein sequence ID" value="SIP93055.1"/>
    <property type="molecule type" value="Genomic_DNA"/>
</dbReference>
<keyword evidence="2 5" id="KW-0812">Transmembrane</keyword>
<evidence type="ECO:0000256" key="3">
    <source>
        <dbReference type="ARBA" id="ARBA00022989"/>
    </source>
</evidence>
<sequence length="121" mass="13423">MEEQNLSPTPSPEARQWAMFCHFAAFAGLLIPFGNLLGPLVVWQLKRDFDPFVDEQGKEALNFHITVSIAALVCMLLAVVVIGFLLLPLLGLAALVLTIIAGIKANEGRSYRYPLCWRLIK</sequence>
<evidence type="ECO:0000256" key="4">
    <source>
        <dbReference type="ARBA" id="ARBA00023136"/>
    </source>
</evidence>
<comment type="subcellular location">
    <subcellularLocation>
        <location evidence="1">Membrane</location>
        <topology evidence="1">Multi-pass membrane protein</topology>
    </subcellularLocation>
</comment>
<evidence type="ECO:0000256" key="1">
    <source>
        <dbReference type="ARBA" id="ARBA00004141"/>
    </source>
</evidence>
<proteinExistence type="predicted"/>
<organism evidence="6 7">
    <name type="scientific">Aquipseudomonas alcaligenes</name>
    <name type="common">Pseudomonas alcaligenes</name>
    <dbReference type="NCBI Taxonomy" id="43263"/>
    <lineage>
        <taxon>Bacteria</taxon>
        <taxon>Pseudomonadati</taxon>
        <taxon>Pseudomonadota</taxon>
        <taxon>Gammaproteobacteria</taxon>
        <taxon>Pseudomonadales</taxon>
        <taxon>Pseudomonadaceae</taxon>
        <taxon>Aquipseudomonas</taxon>
    </lineage>
</organism>
<keyword evidence="3 5" id="KW-1133">Transmembrane helix</keyword>
<dbReference type="RefSeq" id="WP_076423689.1">
    <property type="nucleotide sequence ID" value="NZ_FTMP01000001.1"/>
</dbReference>
<evidence type="ECO:0000313" key="7">
    <source>
        <dbReference type="Proteomes" id="UP000185841"/>
    </source>
</evidence>
<feature type="transmembrane region" description="Helical" evidence="5">
    <location>
        <begin position="85"/>
        <end position="103"/>
    </location>
</feature>
<protein>
    <recommendedName>
        <fullName evidence="8">DUF4870 domain-containing protein</fullName>
    </recommendedName>
</protein>
<reference evidence="6 7" key="1">
    <citation type="submission" date="2017-01" db="EMBL/GenBank/DDBJ databases">
        <authorList>
            <person name="Mah S.A."/>
            <person name="Swanson W.J."/>
            <person name="Moy G.W."/>
            <person name="Vacquier V.D."/>
        </authorList>
    </citation>
    <scope>NUCLEOTIDE SEQUENCE [LARGE SCALE GENOMIC DNA]</scope>
    <source>
        <strain evidence="6 7">RU36E</strain>
    </source>
</reference>
<dbReference type="Proteomes" id="UP000185841">
    <property type="component" value="Unassembled WGS sequence"/>
</dbReference>
<accession>A0A1N7GWC1</accession>
<dbReference type="InterPro" id="IPR019109">
    <property type="entry name" value="MamF_MmsF"/>
</dbReference>
<evidence type="ECO:0008006" key="8">
    <source>
        <dbReference type="Google" id="ProtNLM"/>
    </source>
</evidence>
<feature type="transmembrane region" description="Helical" evidence="5">
    <location>
        <begin position="17"/>
        <end position="41"/>
    </location>
</feature>
<evidence type="ECO:0000256" key="5">
    <source>
        <dbReference type="SAM" id="Phobius"/>
    </source>
</evidence>
<gene>
    <name evidence="6" type="ORF">SAMN05878282_101396</name>
</gene>
<keyword evidence="4 5" id="KW-0472">Membrane</keyword>
<evidence type="ECO:0000313" key="6">
    <source>
        <dbReference type="EMBL" id="SIP93055.1"/>
    </source>
</evidence>